<organism evidence="2">
    <name type="scientific">Anguilla anguilla</name>
    <name type="common">European freshwater eel</name>
    <name type="synonym">Muraena anguilla</name>
    <dbReference type="NCBI Taxonomy" id="7936"/>
    <lineage>
        <taxon>Eukaryota</taxon>
        <taxon>Metazoa</taxon>
        <taxon>Chordata</taxon>
        <taxon>Craniata</taxon>
        <taxon>Vertebrata</taxon>
        <taxon>Euteleostomi</taxon>
        <taxon>Actinopterygii</taxon>
        <taxon>Neopterygii</taxon>
        <taxon>Teleostei</taxon>
        <taxon>Anguilliformes</taxon>
        <taxon>Anguillidae</taxon>
        <taxon>Anguilla</taxon>
    </lineage>
</organism>
<sequence>MTKTKKINKSIIYTEVKTYWSSEEVFFPFLIYLFIFFFASSFAFISFFLFFFFKFFHNLFTKRVTCDHRNSITCGASFRMEIN</sequence>
<keyword evidence="1" id="KW-0812">Transmembrane</keyword>
<dbReference type="AlphaFoldDB" id="A0A0E9XI90"/>
<name>A0A0E9XI90_ANGAN</name>
<reference evidence="2" key="1">
    <citation type="submission" date="2014-11" db="EMBL/GenBank/DDBJ databases">
        <authorList>
            <person name="Amaro Gonzalez C."/>
        </authorList>
    </citation>
    <scope>NUCLEOTIDE SEQUENCE</scope>
</reference>
<reference evidence="2" key="2">
    <citation type="journal article" date="2015" name="Fish Shellfish Immunol.">
        <title>Early steps in the European eel (Anguilla anguilla)-Vibrio vulnificus interaction in the gills: Role of the RtxA13 toxin.</title>
        <authorList>
            <person name="Callol A."/>
            <person name="Pajuelo D."/>
            <person name="Ebbesson L."/>
            <person name="Teles M."/>
            <person name="MacKenzie S."/>
            <person name="Amaro C."/>
        </authorList>
    </citation>
    <scope>NUCLEOTIDE SEQUENCE</scope>
</reference>
<keyword evidence="1" id="KW-0472">Membrane</keyword>
<accession>A0A0E9XI90</accession>
<evidence type="ECO:0000256" key="1">
    <source>
        <dbReference type="SAM" id="Phobius"/>
    </source>
</evidence>
<proteinExistence type="predicted"/>
<dbReference type="EMBL" id="GBXM01006411">
    <property type="protein sequence ID" value="JAI02167.1"/>
    <property type="molecule type" value="Transcribed_RNA"/>
</dbReference>
<evidence type="ECO:0000313" key="2">
    <source>
        <dbReference type="EMBL" id="JAI02167.1"/>
    </source>
</evidence>
<feature type="transmembrane region" description="Helical" evidence="1">
    <location>
        <begin position="29"/>
        <end position="53"/>
    </location>
</feature>
<keyword evidence="1" id="KW-1133">Transmembrane helix</keyword>
<protein>
    <submittedName>
        <fullName evidence="2">Uncharacterized protein</fullName>
    </submittedName>
</protein>